<keyword evidence="2" id="KW-1185">Reference proteome</keyword>
<accession>A0ACC8XHE6</accession>
<evidence type="ECO:0000313" key="1">
    <source>
        <dbReference type="EMBL" id="ONI43011.1"/>
    </source>
</evidence>
<name>A0ACC8XHE6_9FIRM</name>
<dbReference type="EMBL" id="LJDB01000001">
    <property type="protein sequence ID" value="ONI43011.1"/>
    <property type="molecule type" value="Genomic_DNA"/>
</dbReference>
<protein>
    <submittedName>
        <fullName evidence="1">Pyrophosphatase</fullName>
    </submittedName>
</protein>
<gene>
    <name evidence="1" type="ORF">AN396_00175</name>
</gene>
<evidence type="ECO:0000313" key="2">
    <source>
        <dbReference type="Proteomes" id="UP000188605"/>
    </source>
</evidence>
<dbReference type="Proteomes" id="UP000188605">
    <property type="component" value="Unassembled WGS sequence"/>
</dbReference>
<sequence>MEKYIYVFGHQNPDTDSICSSIAYAHLKKSLGEKNVIPVRLGKINKETQYALNYFNVEPPIKMDHIKPQVLDMNYYPVHSIYTVDSVKKAWDAMATSEKPMIPILYPNHRLAGVVTISDIAKAYIALTENTVLKDKKTPFVNITAVLEGRIIQGDYPDPYVKGDVYTTATIDKDTKLTKNDIVLTGSSETLIQIAIDTGAGCIIITGVDMDTPDVVIPKNTKCAIMFTECPFFKAVKIISQSIPVENLITNKDVVKFELDEVIDEVKQVMLNSPHRHFPILNKKGQVEGMISKRHILDIKKKRVILVDHNEQSQSALGIEEAEILEVIDHHRIANVDTQIPIHLRAEPVGCAATIIGKIYEEKNVMPPKEIAGLMLSAIISDTLLFKSPTCTSQDRRMAKRLAKIADVNINKYGMDLIAAGTSVKGLSARELLNIDRKVFAINGINIAVSQVNTSDFKTIFDMKDDIKKEMEEDIKKDSLSLAIFMITDLVLGGSEIIAYGDNMPVIERAFNLSQGENSIFLPNVYSRKKQIVPQITKSMQSI</sequence>
<reference evidence="1" key="1">
    <citation type="submission" date="2016-08" db="EMBL/GenBank/DDBJ databases">
        <authorList>
            <person name="Ngugi D.K."/>
            <person name="Miyake S."/>
            <person name="Stingl U."/>
        </authorList>
    </citation>
    <scope>NUCLEOTIDE SEQUENCE</scope>
    <source>
        <strain evidence="1">SCG-B11WGA-EpuloA1</strain>
    </source>
</reference>
<proteinExistence type="predicted"/>
<comment type="caution">
    <text evidence="1">The sequence shown here is derived from an EMBL/GenBank/DDBJ whole genome shotgun (WGS) entry which is preliminary data.</text>
</comment>
<organism evidence="1 2">
    <name type="scientific">Candidatus Epulonipiscium fishelsonii</name>
    <dbReference type="NCBI Taxonomy" id="77094"/>
    <lineage>
        <taxon>Bacteria</taxon>
        <taxon>Bacillati</taxon>
        <taxon>Bacillota</taxon>
        <taxon>Clostridia</taxon>
        <taxon>Lachnospirales</taxon>
        <taxon>Lachnospiraceae</taxon>
        <taxon>Candidatus Epulonipiscium</taxon>
    </lineage>
</organism>